<feature type="transmembrane region" description="Helical" evidence="7">
    <location>
        <begin position="202"/>
        <end position="224"/>
    </location>
</feature>
<comment type="subcellular location">
    <subcellularLocation>
        <location evidence="1">Cell membrane</location>
        <topology evidence="1">Multi-pass membrane protein</topology>
    </subcellularLocation>
</comment>
<dbReference type="InterPro" id="IPR004638">
    <property type="entry name" value="EmrB-like"/>
</dbReference>
<feature type="domain" description="Major facilitator superfamily (MFS) profile" evidence="8">
    <location>
        <begin position="16"/>
        <end position="458"/>
    </location>
</feature>
<evidence type="ECO:0000313" key="9">
    <source>
        <dbReference type="EMBL" id="RCX16512.1"/>
    </source>
</evidence>
<dbReference type="PROSITE" id="PS00216">
    <property type="entry name" value="SUGAR_TRANSPORT_1"/>
    <property type="match status" value="1"/>
</dbReference>
<dbReference type="InterPro" id="IPR036259">
    <property type="entry name" value="MFS_trans_sf"/>
</dbReference>
<evidence type="ECO:0000256" key="1">
    <source>
        <dbReference type="ARBA" id="ARBA00004651"/>
    </source>
</evidence>
<feature type="transmembrane region" description="Helical" evidence="7">
    <location>
        <begin position="170"/>
        <end position="190"/>
    </location>
</feature>
<feature type="transmembrane region" description="Helical" evidence="7">
    <location>
        <begin position="272"/>
        <end position="294"/>
    </location>
</feature>
<proteinExistence type="predicted"/>
<dbReference type="CDD" id="cd17321">
    <property type="entry name" value="MFS_MMR_MDR_like"/>
    <property type="match status" value="1"/>
</dbReference>
<gene>
    <name evidence="9" type="ORF">DFR58_1105</name>
</gene>
<dbReference type="RefSeq" id="WP_242987533.1">
    <property type="nucleotide sequence ID" value="NZ_QPJT01000010.1"/>
</dbReference>
<dbReference type="NCBIfam" id="TIGR00711">
    <property type="entry name" value="efflux_EmrB"/>
    <property type="match status" value="1"/>
</dbReference>
<keyword evidence="2" id="KW-0813">Transport</keyword>
<evidence type="ECO:0000313" key="10">
    <source>
        <dbReference type="Proteomes" id="UP000253034"/>
    </source>
</evidence>
<dbReference type="Gene3D" id="1.20.1250.20">
    <property type="entry name" value="MFS general substrate transporter like domains"/>
    <property type="match status" value="1"/>
</dbReference>
<dbReference type="InterPro" id="IPR005829">
    <property type="entry name" value="Sugar_transporter_CS"/>
</dbReference>
<dbReference type="EMBL" id="QPJT01000010">
    <property type="protein sequence ID" value="RCX16512.1"/>
    <property type="molecule type" value="Genomic_DNA"/>
</dbReference>
<evidence type="ECO:0000256" key="6">
    <source>
        <dbReference type="ARBA" id="ARBA00023136"/>
    </source>
</evidence>
<feature type="transmembrane region" description="Helical" evidence="7">
    <location>
        <begin position="407"/>
        <end position="424"/>
    </location>
</feature>
<evidence type="ECO:0000256" key="5">
    <source>
        <dbReference type="ARBA" id="ARBA00022989"/>
    </source>
</evidence>
<feature type="transmembrane region" description="Helical" evidence="7">
    <location>
        <begin position="363"/>
        <end position="386"/>
    </location>
</feature>
<organism evidence="9 10">
    <name type="scientific">Anaerobacterium chartisolvens</name>
    <dbReference type="NCBI Taxonomy" id="1297424"/>
    <lineage>
        <taxon>Bacteria</taxon>
        <taxon>Bacillati</taxon>
        <taxon>Bacillota</taxon>
        <taxon>Clostridia</taxon>
        <taxon>Eubacteriales</taxon>
        <taxon>Oscillospiraceae</taxon>
        <taxon>Anaerobacterium</taxon>
    </lineage>
</organism>
<feature type="transmembrane region" description="Helical" evidence="7">
    <location>
        <begin position="530"/>
        <end position="547"/>
    </location>
</feature>
<keyword evidence="4 7" id="KW-0812">Transmembrane</keyword>
<evidence type="ECO:0000259" key="8">
    <source>
        <dbReference type="PROSITE" id="PS50850"/>
    </source>
</evidence>
<feature type="transmembrane region" description="Helical" evidence="7">
    <location>
        <begin position="82"/>
        <end position="101"/>
    </location>
</feature>
<dbReference type="Pfam" id="PF07690">
    <property type="entry name" value="MFS_1"/>
    <property type="match status" value="1"/>
</dbReference>
<dbReference type="GO" id="GO:0022857">
    <property type="term" value="F:transmembrane transporter activity"/>
    <property type="evidence" value="ECO:0007669"/>
    <property type="project" value="InterPro"/>
</dbReference>
<dbReference type="Gene3D" id="1.20.1720.10">
    <property type="entry name" value="Multidrug resistance protein D"/>
    <property type="match status" value="1"/>
</dbReference>
<accession>A0A369B4M7</accession>
<dbReference type="PANTHER" id="PTHR42718:SF46">
    <property type="entry name" value="BLR6921 PROTEIN"/>
    <property type="match status" value="1"/>
</dbReference>
<dbReference type="SUPFAM" id="SSF103473">
    <property type="entry name" value="MFS general substrate transporter"/>
    <property type="match status" value="1"/>
</dbReference>
<dbReference type="InterPro" id="IPR011701">
    <property type="entry name" value="MFS"/>
</dbReference>
<feature type="transmembrane region" description="Helical" evidence="7">
    <location>
        <begin position="331"/>
        <end position="351"/>
    </location>
</feature>
<dbReference type="AlphaFoldDB" id="A0A369B4M7"/>
<dbReference type="PROSITE" id="PS50850">
    <property type="entry name" value="MFS"/>
    <property type="match status" value="1"/>
</dbReference>
<feature type="transmembrane region" description="Helical" evidence="7">
    <location>
        <begin position="230"/>
        <end position="251"/>
    </location>
</feature>
<keyword evidence="10" id="KW-1185">Reference proteome</keyword>
<evidence type="ECO:0000256" key="2">
    <source>
        <dbReference type="ARBA" id="ARBA00022448"/>
    </source>
</evidence>
<name>A0A369B4M7_9FIRM</name>
<dbReference type="InterPro" id="IPR020846">
    <property type="entry name" value="MFS_dom"/>
</dbReference>
<comment type="caution">
    <text evidence="9">The sequence shown here is derived from an EMBL/GenBank/DDBJ whole genome shotgun (WGS) entry which is preliminary data.</text>
</comment>
<keyword evidence="3" id="KW-1003">Cell membrane</keyword>
<evidence type="ECO:0000256" key="3">
    <source>
        <dbReference type="ARBA" id="ARBA00022475"/>
    </source>
</evidence>
<dbReference type="Proteomes" id="UP000253034">
    <property type="component" value="Unassembled WGS sequence"/>
</dbReference>
<feature type="transmembrane region" description="Helical" evidence="7">
    <location>
        <begin position="54"/>
        <end position="70"/>
    </location>
</feature>
<keyword evidence="5 7" id="KW-1133">Transmembrane helix</keyword>
<reference evidence="9 10" key="1">
    <citation type="submission" date="2018-07" db="EMBL/GenBank/DDBJ databases">
        <title>Genomic Encyclopedia of Type Strains, Phase IV (KMG-IV): sequencing the most valuable type-strain genomes for metagenomic binning, comparative biology and taxonomic classification.</title>
        <authorList>
            <person name="Goeker M."/>
        </authorList>
    </citation>
    <scope>NUCLEOTIDE SEQUENCE [LARGE SCALE GENOMIC DNA]</scope>
    <source>
        <strain evidence="9 10">DSM 27016</strain>
    </source>
</reference>
<keyword evidence="6 7" id="KW-0472">Membrane</keyword>
<dbReference type="PANTHER" id="PTHR42718">
    <property type="entry name" value="MAJOR FACILITATOR SUPERFAMILY MULTIDRUG TRANSPORTER MFSC"/>
    <property type="match status" value="1"/>
</dbReference>
<dbReference type="GO" id="GO:0005886">
    <property type="term" value="C:plasma membrane"/>
    <property type="evidence" value="ECO:0007669"/>
    <property type="project" value="UniProtKB-SubCell"/>
</dbReference>
<feature type="transmembrane region" description="Helical" evidence="7">
    <location>
        <begin position="141"/>
        <end position="158"/>
    </location>
</feature>
<protein>
    <submittedName>
        <fullName evidence="9">EmrB/QacA subfamily drug resistance transporter</fullName>
    </submittedName>
</protein>
<feature type="transmembrane region" description="Helical" evidence="7">
    <location>
        <begin position="306"/>
        <end position="324"/>
    </location>
</feature>
<evidence type="ECO:0000256" key="4">
    <source>
        <dbReference type="ARBA" id="ARBA00022692"/>
    </source>
</evidence>
<sequence>MNGCKKENCKHRKVAAFIAIILGFFMALLDTTIVNISLPKMTDYFHTNVKDISWVINGYNIAFAVLMITASRLADQFGRKKFFLFGLFAFTLSSCLSGLSTSLQMLIIFRVLQGLSAAILVPVTVPLIIEIFTMKKLGMIIGLWGAIGGLAAACGPALGGVLTEIFNWQAIFYVNLPLGIISFIFSAILLNESYDKTASRYMDIPGILAISISMLTVTFGLVQAPDKGWGSSYIITLFTVAVVSLIAFIIIELKSKEPMLPMWLMKIKSFSAATITLVFATAGLMAGSFLVAFYLTRFMGMSVLDAGMTTIAMPIAMMVFSIVGGPLSHKFGCRIFGVLGIAIASLAVFLFGDLDVASARWDVIWRLIILGAGLGMTISPVMGAAVRNAPPEKIGIASGVTNVARTFGMVLGVAILATLLSMNMNSQIENGKEKVIANISADKVFNSEFKESFIEKVRNIKVSSDSKAITLEDIIAAADQKEEEILKSTPENKKEKVKAMFDEQKQEIKNIWPVVEGDLKGSMQISFADTFRFFSLLLIFGIIPAFFSDKLKKKVDETVNLDAPSN</sequence>
<feature type="transmembrane region" description="Helical" evidence="7">
    <location>
        <begin position="107"/>
        <end position="129"/>
    </location>
</feature>
<dbReference type="PRINTS" id="PR01036">
    <property type="entry name" value="TCRTETB"/>
</dbReference>
<feature type="transmembrane region" description="Helical" evidence="7">
    <location>
        <begin position="14"/>
        <end position="34"/>
    </location>
</feature>
<evidence type="ECO:0000256" key="7">
    <source>
        <dbReference type="SAM" id="Phobius"/>
    </source>
</evidence>